<dbReference type="Proteomes" id="UP001215598">
    <property type="component" value="Unassembled WGS sequence"/>
</dbReference>
<evidence type="ECO:0000313" key="2">
    <source>
        <dbReference type="EMBL" id="KAJ7711729.1"/>
    </source>
</evidence>
<keyword evidence="1" id="KW-0812">Transmembrane</keyword>
<keyword evidence="3" id="KW-1185">Reference proteome</keyword>
<sequence>MHDRDTTAETLLMRDLESNRSLTPPLALEGKHPATSSQSRWAPLQSSASIVFSVLCYTAMAVIAWTATCYLSFKPIGAKHYGVDIVNTDNNGYGAVISGTDNNGYGAVISGQAYHQFYASTYEARNEKKHCLVVSYCRYFLESAWRYYCPLQQLFLSTATIKTPIWPIIIDQIDLMDHFNNKEPLYDFGETTALLRDRLGSTGTTDLQAQLWSRNTTSNSPFTDTYLIAGEQYAFGNMSQLEDPFLTQLPSGFSTGLIHGAHREHHAGRVPAEL</sequence>
<dbReference type="AlphaFoldDB" id="A0AAD7MD99"/>
<proteinExistence type="predicted"/>
<accession>A0AAD7MD99</accession>
<feature type="transmembrane region" description="Helical" evidence="1">
    <location>
        <begin position="50"/>
        <end position="73"/>
    </location>
</feature>
<keyword evidence="1" id="KW-0472">Membrane</keyword>
<protein>
    <submittedName>
        <fullName evidence="2">Uncharacterized protein</fullName>
    </submittedName>
</protein>
<evidence type="ECO:0000256" key="1">
    <source>
        <dbReference type="SAM" id="Phobius"/>
    </source>
</evidence>
<keyword evidence="1" id="KW-1133">Transmembrane helix</keyword>
<organism evidence="2 3">
    <name type="scientific">Mycena metata</name>
    <dbReference type="NCBI Taxonomy" id="1033252"/>
    <lineage>
        <taxon>Eukaryota</taxon>
        <taxon>Fungi</taxon>
        <taxon>Dikarya</taxon>
        <taxon>Basidiomycota</taxon>
        <taxon>Agaricomycotina</taxon>
        <taxon>Agaricomycetes</taxon>
        <taxon>Agaricomycetidae</taxon>
        <taxon>Agaricales</taxon>
        <taxon>Marasmiineae</taxon>
        <taxon>Mycenaceae</taxon>
        <taxon>Mycena</taxon>
    </lineage>
</organism>
<name>A0AAD7MD99_9AGAR</name>
<reference evidence="2" key="1">
    <citation type="submission" date="2023-03" db="EMBL/GenBank/DDBJ databases">
        <title>Massive genome expansion in bonnet fungi (Mycena s.s.) driven by repeated elements and novel gene families across ecological guilds.</title>
        <authorList>
            <consortium name="Lawrence Berkeley National Laboratory"/>
            <person name="Harder C.B."/>
            <person name="Miyauchi S."/>
            <person name="Viragh M."/>
            <person name="Kuo A."/>
            <person name="Thoen E."/>
            <person name="Andreopoulos B."/>
            <person name="Lu D."/>
            <person name="Skrede I."/>
            <person name="Drula E."/>
            <person name="Henrissat B."/>
            <person name="Morin E."/>
            <person name="Kohler A."/>
            <person name="Barry K."/>
            <person name="LaButti K."/>
            <person name="Morin E."/>
            <person name="Salamov A."/>
            <person name="Lipzen A."/>
            <person name="Mereny Z."/>
            <person name="Hegedus B."/>
            <person name="Baldrian P."/>
            <person name="Stursova M."/>
            <person name="Weitz H."/>
            <person name="Taylor A."/>
            <person name="Grigoriev I.V."/>
            <person name="Nagy L.G."/>
            <person name="Martin F."/>
            <person name="Kauserud H."/>
        </authorList>
    </citation>
    <scope>NUCLEOTIDE SEQUENCE</scope>
    <source>
        <strain evidence="2">CBHHK182m</strain>
    </source>
</reference>
<evidence type="ECO:0000313" key="3">
    <source>
        <dbReference type="Proteomes" id="UP001215598"/>
    </source>
</evidence>
<gene>
    <name evidence="2" type="ORF">B0H16DRAFT_1815828</name>
</gene>
<comment type="caution">
    <text evidence="2">The sequence shown here is derived from an EMBL/GenBank/DDBJ whole genome shotgun (WGS) entry which is preliminary data.</text>
</comment>
<dbReference type="EMBL" id="JARKIB010000387">
    <property type="protein sequence ID" value="KAJ7711729.1"/>
    <property type="molecule type" value="Genomic_DNA"/>
</dbReference>